<keyword evidence="2 5" id="KW-1133">Transmembrane helix</keyword>
<evidence type="ECO:0000256" key="1">
    <source>
        <dbReference type="ARBA" id="ARBA00022692"/>
    </source>
</evidence>
<evidence type="ECO:0000256" key="5">
    <source>
        <dbReference type="SAM" id="Phobius"/>
    </source>
</evidence>
<accession>A0A1D6I4Q2</accession>
<evidence type="ECO:0000256" key="4">
    <source>
        <dbReference type="SAM" id="MobiDB-lite"/>
    </source>
</evidence>
<reference evidence="6" key="1">
    <citation type="submission" date="2015-12" db="EMBL/GenBank/DDBJ databases">
        <title>Update maize B73 reference genome by single molecule sequencing technologies.</title>
        <authorList>
            <consortium name="Maize Genome Sequencing Project"/>
            <person name="Ware D."/>
        </authorList>
    </citation>
    <scope>NUCLEOTIDE SEQUENCE [LARGE SCALE GENOMIC DNA]</scope>
    <source>
        <tissue evidence="6">Seedling</tissue>
    </source>
</reference>
<dbReference type="GO" id="GO:0016020">
    <property type="term" value="C:membrane"/>
    <property type="evidence" value="ECO:0007669"/>
    <property type="project" value="InterPro"/>
</dbReference>
<feature type="transmembrane region" description="Helical" evidence="5">
    <location>
        <begin position="12"/>
        <end position="33"/>
    </location>
</feature>
<evidence type="ECO:0000256" key="2">
    <source>
        <dbReference type="ARBA" id="ARBA00022989"/>
    </source>
</evidence>
<name>A0A1D6I4Q2_MAIZE</name>
<protein>
    <submittedName>
        <fullName evidence="6">WAT1-related protein</fullName>
    </submittedName>
</protein>
<feature type="compositionally biased region" description="Polar residues" evidence="4">
    <location>
        <begin position="130"/>
        <end position="140"/>
    </location>
</feature>
<dbReference type="EMBL" id="CM007650">
    <property type="protein sequence ID" value="ONM55118.1"/>
    <property type="molecule type" value="Genomic_DNA"/>
</dbReference>
<feature type="transmembrane region" description="Helical" evidence="5">
    <location>
        <begin position="85"/>
        <end position="104"/>
    </location>
</feature>
<evidence type="ECO:0000313" key="6">
    <source>
        <dbReference type="EMBL" id="ONM55118.1"/>
    </source>
</evidence>
<evidence type="ECO:0000256" key="3">
    <source>
        <dbReference type="ARBA" id="ARBA00023136"/>
    </source>
</evidence>
<feature type="transmembrane region" description="Helical" evidence="5">
    <location>
        <begin position="45"/>
        <end position="65"/>
    </location>
</feature>
<proteinExistence type="predicted"/>
<keyword evidence="1 5" id="KW-0812">Transmembrane</keyword>
<feature type="compositionally biased region" description="Basic and acidic residues" evidence="4">
    <location>
        <begin position="116"/>
        <end position="129"/>
    </location>
</feature>
<dbReference type="PANTHER" id="PTHR31218">
    <property type="entry name" value="WAT1-RELATED PROTEIN"/>
    <property type="match status" value="1"/>
</dbReference>
<keyword evidence="3 5" id="KW-0472">Membrane</keyword>
<dbReference type="ExpressionAtlas" id="A0A1D6I4Q2">
    <property type="expression patterns" value="baseline and differential"/>
</dbReference>
<organism evidence="6">
    <name type="scientific">Zea mays</name>
    <name type="common">Maize</name>
    <dbReference type="NCBI Taxonomy" id="4577"/>
    <lineage>
        <taxon>Eukaryota</taxon>
        <taxon>Viridiplantae</taxon>
        <taxon>Streptophyta</taxon>
        <taxon>Embryophyta</taxon>
        <taxon>Tracheophyta</taxon>
        <taxon>Spermatophyta</taxon>
        <taxon>Magnoliopsida</taxon>
        <taxon>Liliopsida</taxon>
        <taxon>Poales</taxon>
        <taxon>Poaceae</taxon>
        <taxon>PACMAD clade</taxon>
        <taxon>Panicoideae</taxon>
        <taxon>Andropogonodae</taxon>
        <taxon>Andropogoneae</taxon>
        <taxon>Tripsacinae</taxon>
        <taxon>Zea</taxon>
    </lineage>
</organism>
<feature type="region of interest" description="Disordered" evidence="4">
    <location>
        <begin position="113"/>
        <end position="158"/>
    </location>
</feature>
<dbReference type="InterPro" id="IPR030184">
    <property type="entry name" value="WAT1-related"/>
</dbReference>
<dbReference type="AlphaFoldDB" id="A0A1D6I4Q2"/>
<gene>
    <name evidence="6" type="ORF">ZEAMMB73_Zm00001d020556</name>
</gene>
<sequence length="158" mass="16235">MYYQGVNLGSSSMATAMTNLIPAITFVMAASVGLERVEARRPRSLAKIFGTAVCVSGAMAMAFFKGPKLLGDGPNALQLLLHEELHVGSLLGAIAVIAGLYVVLWGKAGDANKGGVEPEHHSDDLEKTSSARSDPNSTAGVGSGIAEPLLAGGDPTEK</sequence>
<dbReference type="GO" id="GO:0022857">
    <property type="term" value="F:transmembrane transporter activity"/>
    <property type="evidence" value="ECO:0007669"/>
    <property type="project" value="InterPro"/>
</dbReference>